<dbReference type="InterPro" id="IPR011044">
    <property type="entry name" value="Quino_amine_DH_bsu"/>
</dbReference>
<evidence type="ECO:0000313" key="1">
    <source>
        <dbReference type="EMBL" id="WOC13551.1"/>
    </source>
</evidence>
<dbReference type="AlphaFoldDB" id="A0AA97CW88"/>
<reference evidence="1" key="1">
    <citation type="submission" date="2023-06" db="EMBL/GenBank/DDBJ databases">
        <title>Gordonia sp. nov. and Pseudochrobactrum sp. nov., two species isolated from the burying beetle Nicrophorus vespilloides.</title>
        <authorList>
            <person name="Poehlein A."/>
            <person name="Guzman J."/>
            <person name="Daniel R."/>
            <person name="Vilcinskas A."/>
        </authorList>
    </citation>
    <scope>NUCLEOTIDE SEQUENCE</scope>
    <source>
        <strain evidence="1">MP11Mi</strain>
    </source>
</reference>
<accession>A0AA97CW88</accession>
<dbReference type="SUPFAM" id="SSF50969">
    <property type="entry name" value="YVTN repeat-like/Quinoprotein amine dehydrogenase"/>
    <property type="match status" value="1"/>
</dbReference>
<name>A0AA97CW88_9ACTN</name>
<gene>
    <name evidence="1" type="ORF">MP11Mi_26540</name>
</gene>
<sequence>METNCNNFHRVTSSELIVADHRAGLVYRLVDSDVSVVDEGMAAEHAGVLAVPGGGWAYADDLRGELVVHTGGRRRTVPIAIPAEHLSCDDTGRFIAVTTGLGADLRPWSDVYTVVDLAAGRTIRVRGRAGEPGVGVVADQTTGQSHVVIAHREPGAVEAMSVDACLAAGPHVPRMTGHVTDAVGDDGHGVAVDPVSGVFAVATGRGLERFVVDRAVPRPIGVVEWPVTGRAYYLRFDAATGSAFGVVRGGSADPEQWLHWTNHLVAVDLTTGQTRTAGLPSGLAFRFGLGGSRAAVATIHPDGDELTVIGAGTTDLIAEQTVDLPAMSRPPRPGAVPWDPPAQRRSVAVHPAGTSIAVTRGGDGEILIVDDHGATTVAVGSPLDQGGLLHWTGGSIDLVGR</sequence>
<dbReference type="EMBL" id="CP128986">
    <property type="protein sequence ID" value="WOC13551.1"/>
    <property type="molecule type" value="Genomic_DNA"/>
</dbReference>
<proteinExistence type="predicted"/>
<organism evidence="1">
    <name type="scientific">Gordonia sp. MP11Mi</name>
    <dbReference type="NCBI Taxonomy" id="3022769"/>
    <lineage>
        <taxon>Bacteria</taxon>
        <taxon>Bacillati</taxon>
        <taxon>Actinomycetota</taxon>
        <taxon>Actinomycetes</taxon>
        <taxon>Mycobacteriales</taxon>
        <taxon>Gordoniaceae</taxon>
        <taxon>Gordonia</taxon>
    </lineage>
</organism>
<protein>
    <submittedName>
        <fullName evidence="1">Uncharacterized protein</fullName>
    </submittedName>
</protein>